<gene>
    <name evidence="1" type="ORF">CTI12_AA497730</name>
</gene>
<evidence type="ECO:0000313" key="1">
    <source>
        <dbReference type="EMBL" id="PWA47672.1"/>
    </source>
</evidence>
<proteinExistence type="predicted"/>
<protein>
    <submittedName>
        <fullName evidence="1">Uncharacterized protein</fullName>
    </submittedName>
</protein>
<comment type="caution">
    <text evidence="1">The sequence shown here is derived from an EMBL/GenBank/DDBJ whole genome shotgun (WGS) entry which is preliminary data.</text>
</comment>
<keyword evidence="2" id="KW-1185">Reference proteome</keyword>
<name>A0A2U1LFC2_ARTAN</name>
<accession>A0A2U1LFC2</accession>
<dbReference type="AlphaFoldDB" id="A0A2U1LFC2"/>
<reference evidence="1 2" key="1">
    <citation type="journal article" date="2018" name="Mol. Plant">
        <title>The genome of Artemisia annua provides insight into the evolution of Asteraceae family and artemisinin biosynthesis.</title>
        <authorList>
            <person name="Shen Q."/>
            <person name="Zhang L."/>
            <person name="Liao Z."/>
            <person name="Wang S."/>
            <person name="Yan T."/>
            <person name="Shi P."/>
            <person name="Liu M."/>
            <person name="Fu X."/>
            <person name="Pan Q."/>
            <person name="Wang Y."/>
            <person name="Lv Z."/>
            <person name="Lu X."/>
            <person name="Zhang F."/>
            <person name="Jiang W."/>
            <person name="Ma Y."/>
            <person name="Chen M."/>
            <person name="Hao X."/>
            <person name="Li L."/>
            <person name="Tang Y."/>
            <person name="Lv G."/>
            <person name="Zhou Y."/>
            <person name="Sun X."/>
            <person name="Brodelius P.E."/>
            <person name="Rose J.K.C."/>
            <person name="Tang K."/>
        </authorList>
    </citation>
    <scope>NUCLEOTIDE SEQUENCE [LARGE SCALE GENOMIC DNA]</scope>
    <source>
        <strain evidence="2">cv. Huhao1</strain>
        <tissue evidence="1">Leaf</tissue>
    </source>
</reference>
<sequence length="93" mass="10318">MALQLEAVITVADFTASAIEPRGCRTGPKVLDFVAGVIIETFVGIILMSACKRWTTFMWQGNVHNLRTRMPLWQGNQRRVLNARGGPQMQGTS</sequence>
<dbReference type="EMBL" id="PKPP01009701">
    <property type="protein sequence ID" value="PWA47672.1"/>
    <property type="molecule type" value="Genomic_DNA"/>
</dbReference>
<dbReference type="Proteomes" id="UP000245207">
    <property type="component" value="Unassembled WGS sequence"/>
</dbReference>
<evidence type="ECO:0000313" key="2">
    <source>
        <dbReference type="Proteomes" id="UP000245207"/>
    </source>
</evidence>
<organism evidence="1 2">
    <name type="scientific">Artemisia annua</name>
    <name type="common">Sweet wormwood</name>
    <dbReference type="NCBI Taxonomy" id="35608"/>
    <lineage>
        <taxon>Eukaryota</taxon>
        <taxon>Viridiplantae</taxon>
        <taxon>Streptophyta</taxon>
        <taxon>Embryophyta</taxon>
        <taxon>Tracheophyta</taxon>
        <taxon>Spermatophyta</taxon>
        <taxon>Magnoliopsida</taxon>
        <taxon>eudicotyledons</taxon>
        <taxon>Gunneridae</taxon>
        <taxon>Pentapetalae</taxon>
        <taxon>asterids</taxon>
        <taxon>campanulids</taxon>
        <taxon>Asterales</taxon>
        <taxon>Asteraceae</taxon>
        <taxon>Asteroideae</taxon>
        <taxon>Anthemideae</taxon>
        <taxon>Artemisiinae</taxon>
        <taxon>Artemisia</taxon>
    </lineage>
</organism>